<dbReference type="InParanoid" id="A2FLT8"/>
<proteinExistence type="predicted"/>
<dbReference type="RefSeq" id="XP_001307071.1">
    <property type="nucleotide sequence ID" value="XM_001307070.1"/>
</dbReference>
<feature type="binding site" evidence="10">
    <location>
        <begin position="142"/>
        <end position="143"/>
    </location>
    <ligand>
        <name>ATP</name>
        <dbReference type="ChEBI" id="CHEBI:30616"/>
    </ligand>
</feature>
<feature type="cross-link" description="Glycyl lysine isopeptide (Lys-Gly) (interchain with G-Cter in SUMO2)" evidence="11">
    <location>
        <position position="140"/>
    </location>
</feature>
<evidence type="ECO:0000256" key="10">
    <source>
        <dbReference type="PIRSR" id="PIRSR630616-2"/>
    </source>
</evidence>
<dbReference type="PANTHER" id="PTHR24350">
    <property type="entry name" value="SERINE/THREONINE-PROTEIN KINASE IAL-RELATED"/>
    <property type="match status" value="1"/>
</dbReference>
<gene>
    <name evidence="13" type="ORF">TVAG_080470</name>
</gene>
<evidence type="ECO:0000256" key="5">
    <source>
        <dbReference type="ARBA" id="ARBA00022777"/>
    </source>
</evidence>
<reference evidence="13" key="1">
    <citation type="submission" date="2006-10" db="EMBL/GenBank/DDBJ databases">
        <authorList>
            <person name="Amadeo P."/>
            <person name="Zhao Q."/>
            <person name="Wortman J."/>
            <person name="Fraser-Liggett C."/>
            <person name="Carlton J."/>
        </authorList>
    </citation>
    <scope>NUCLEOTIDE SEQUENCE</scope>
    <source>
        <strain evidence="13">G3</strain>
    </source>
</reference>
<dbReference type="InterPro" id="IPR008271">
    <property type="entry name" value="Ser/Thr_kinase_AS"/>
</dbReference>
<dbReference type="KEGG" id="tva:4751868"/>
<evidence type="ECO:0000256" key="7">
    <source>
        <dbReference type="ARBA" id="ARBA00047899"/>
    </source>
</evidence>
<dbReference type="OrthoDB" id="193931at2759"/>
<dbReference type="SMART" id="SM00220">
    <property type="entry name" value="S_TKc"/>
    <property type="match status" value="1"/>
</dbReference>
<dbReference type="VEuPathDB" id="TrichDB:TVAG_080470"/>
<evidence type="ECO:0000313" key="14">
    <source>
        <dbReference type="Proteomes" id="UP000001542"/>
    </source>
</evidence>
<dbReference type="CDD" id="cd14003">
    <property type="entry name" value="STKc_AMPK-like"/>
    <property type="match status" value="1"/>
</dbReference>
<evidence type="ECO:0000256" key="2">
    <source>
        <dbReference type="ARBA" id="ARBA00022527"/>
    </source>
</evidence>
<evidence type="ECO:0000256" key="4">
    <source>
        <dbReference type="ARBA" id="ARBA00022741"/>
    </source>
</evidence>
<dbReference type="GO" id="GO:0004674">
    <property type="term" value="F:protein serine/threonine kinase activity"/>
    <property type="evidence" value="ECO:0000318"/>
    <property type="project" value="GO_Central"/>
</dbReference>
<evidence type="ECO:0000256" key="9">
    <source>
        <dbReference type="PIRSR" id="PIRSR630616-1"/>
    </source>
</evidence>
<feature type="active site" description="Proton acceptor" evidence="9">
    <location>
        <position position="138"/>
    </location>
</feature>
<accession>A2FLT8</accession>
<comment type="catalytic activity">
    <reaction evidence="7">
        <text>L-threonyl-[protein] + ATP = O-phospho-L-threonyl-[protein] + ADP + H(+)</text>
        <dbReference type="Rhea" id="RHEA:46608"/>
        <dbReference type="Rhea" id="RHEA-COMP:11060"/>
        <dbReference type="Rhea" id="RHEA-COMP:11605"/>
        <dbReference type="ChEBI" id="CHEBI:15378"/>
        <dbReference type="ChEBI" id="CHEBI:30013"/>
        <dbReference type="ChEBI" id="CHEBI:30616"/>
        <dbReference type="ChEBI" id="CHEBI:61977"/>
        <dbReference type="ChEBI" id="CHEBI:456216"/>
        <dbReference type="EC" id="2.7.11.1"/>
    </reaction>
</comment>
<feature type="domain" description="Protein kinase" evidence="12">
    <location>
        <begin position="13"/>
        <end position="267"/>
    </location>
</feature>
<evidence type="ECO:0000256" key="8">
    <source>
        <dbReference type="ARBA" id="ARBA00048679"/>
    </source>
</evidence>
<keyword evidence="6 10" id="KW-0067">ATP-binding</keyword>
<dbReference type="InterPro" id="IPR030616">
    <property type="entry name" value="Aur-like"/>
</dbReference>
<dbReference type="Proteomes" id="UP000001542">
    <property type="component" value="Unassembled WGS sequence"/>
</dbReference>
<keyword evidence="5 13" id="KW-0418">Kinase</keyword>
<evidence type="ECO:0000256" key="1">
    <source>
        <dbReference type="ARBA" id="ARBA00012513"/>
    </source>
</evidence>
<protein>
    <recommendedName>
        <fullName evidence="1">non-specific serine/threonine protein kinase</fullName>
        <ecNumber evidence="1">2.7.11.1</ecNumber>
    </recommendedName>
</protein>
<evidence type="ECO:0000256" key="11">
    <source>
        <dbReference type="PIRSR" id="PIRSR630616-3"/>
    </source>
</evidence>
<feature type="binding site" evidence="10">
    <location>
        <position position="156"/>
    </location>
    <ligand>
        <name>ATP</name>
        <dbReference type="ChEBI" id="CHEBI:30616"/>
    </ligand>
</feature>
<sequence>MDSCLEDPILENYIIKAPIGTGAFSKVFLAIHKPTGFKVSIKVIPKYSNTDDIKQQIMIKREIDIMRLLNHPYICDLYETVESQHYMYLVMEYIINGTLLNYINDRGALKEDEAANIFAQIAIAIKYMQSDCNVAHRDIKTENILLDINNNIRIIDFGLSNTPTGDDKLLQTQCGSPAYASPEMIMGQQYTFSSDVWSCGILLYAMVLGTLPYFDENISKLAQKILFKDIELPITLTPNCRDLITRMLTKNPRERITIDQMLAHPFIAEQVQFHYKSISTFEMNEELAAYKLSMMEMEFDNVKKNLSMGVMNQGTVSYMIIRREYMISVFSQYKATKNNVYARNASLQGIAVISALPRLHEVTNGSSFKKRANSINERTAKLISRRKQNRRSLLIV</sequence>
<keyword evidence="14" id="KW-1185">Reference proteome</keyword>
<dbReference type="InterPro" id="IPR011009">
    <property type="entry name" value="Kinase-like_dom_sf"/>
</dbReference>
<reference evidence="13" key="2">
    <citation type="journal article" date="2007" name="Science">
        <title>Draft genome sequence of the sexually transmitted pathogen Trichomonas vaginalis.</title>
        <authorList>
            <person name="Carlton J.M."/>
            <person name="Hirt R.P."/>
            <person name="Silva J.C."/>
            <person name="Delcher A.L."/>
            <person name="Schatz M."/>
            <person name="Zhao Q."/>
            <person name="Wortman J.R."/>
            <person name="Bidwell S.L."/>
            <person name="Alsmark U.C.M."/>
            <person name="Besteiro S."/>
            <person name="Sicheritz-Ponten T."/>
            <person name="Noel C.J."/>
            <person name="Dacks J.B."/>
            <person name="Foster P.G."/>
            <person name="Simillion C."/>
            <person name="Van de Peer Y."/>
            <person name="Miranda-Saavedra D."/>
            <person name="Barton G.J."/>
            <person name="Westrop G.D."/>
            <person name="Mueller S."/>
            <person name="Dessi D."/>
            <person name="Fiori P.L."/>
            <person name="Ren Q."/>
            <person name="Paulsen I."/>
            <person name="Zhang H."/>
            <person name="Bastida-Corcuera F.D."/>
            <person name="Simoes-Barbosa A."/>
            <person name="Brown M.T."/>
            <person name="Hayes R.D."/>
            <person name="Mukherjee M."/>
            <person name="Okumura C.Y."/>
            <person name="Schneider R."/>
            <person name="Smith A.J."/>
            <person name="Vanacova S."/>
            <person name="Villalvazo M."/>
            <person name="Haas B.J."/>
            <person name="Pertea M."/>
            <person name="Feldblyum T.V."/>
            <person name="Utterback T.R."/>
            <person name="Shu C.L."/>
            <person name="Osoegawa K."/>
            <person name="de Jong P.J."/>
            <person name="Hrdy I."/>
            <person name="Horvathova L."/>
            <person name="Zubacova Z."/>
            <person name="Dolezal P."/>
            <person name="Malik S.B."/>
            <person name="Logsdon J.M. Jr."/>
            <person name="Henze K."/>
            <person name="Gupta A."/>
            <person name="Wang C.C."/>
            <person name="Dunne R.L."/>
            <person name="Upcroft J.A."/>
            <person name="Upcroft P."/>
            <person name="White O."/>
            <person name="Salzberg S.L."/>
            <person name="Tang P."/>
            <person name="Chiu C.-H."/>
            <person name="Lee Y.-S."/>
            <person name="Embley T.M."/>
            <person name="Coombs G.H."/>
            <person name="Mottram J.C."/>
            <person name="Tachezy J."/>
            <person name="Fraser-Liggett C.M."/>
            <person name="Johnson P.J."/>
        </authorList>
    </citation>
    <scope>NUCLEOTIDE SEQUENCE [LARGE SCALE GENOMIC DNA]</scope>
    <source>
        <strain evidence="13">G3</strain>
    </source>
</reference>
<dbReference type="SMR" id="A2FLT8"/>
<dbReference type="FunCoup" id="A2FLT8">
    <property type="interactions" value="360"/>
</dbReference>
<keyword evidence="3" id="KW-0808">Transferase</keyword>
<dbReference type="STRING" id="5722.A2FLT8"/>
<evidence type="ECO:0000259" key="12">
    <source>
        <dbReference type="PROSITE" id="PS50011"/>
    </source>
</evidence>
<dbReference type="FunFam" id="1.10.510.10:FF:000592">
    <property type="entry name" value="CAMK family protein kinase"/>
    <property type="match status" value="1"/>
</dbReference>
<dbReference type="FunFam" id="3.30.200.20:FF:000003">
    <property type="entry name" value="Non-specific serine/threonine protein kinase"/>
    <property type="match status" value="1"/>
</dbReference>
<dbReference type="EMBL" id="DS113874">
    <property type="protein sequence ID" value="EAX94141.1"/>
    <property type="molecule type" value="Genomic_DNA"/>
</dbReference>
<dbReference type="Gene3D" id="1.10.510.10">
    <property type="entry name" value="Transferase(Phosphotransferase) domain 1"/>
    <property type="match status" value="1"/>
</dbReference>
<dbReference type="SUPFAM" id="SSF56112">
    <property type="entry name" value="Protein kinase-like (PK-like)"/>
    <property type="match status" value="1"/>
</dbReference>
<keyword evidence="4 10" id="KW-0547">Nucleotide-binding</keyword>
<keyword evidence="2" id="KW-0723">Serine/threonine-protein kinase</keyword>
<dbReference type="InterPro" id="IPR000719">
    <property type="entry name" value="Prot_kinase_dom"/>
</dbReference>
<dbReference type="PROSITE" id="PS50011">
    <property type="entry name" value="PROTEIN_KINASE_DOM"/>
    <property type="match status" value="1"/>
</dbReference>
<feature type="binding site" evidence="10">
    <location>
        <position position="42"/>
    </location>
    <ligand>
        <name>ATP</name>
        <dbReference type="ChEBI" id="CHEBI:30616"/>
    </ligand>
</feature>
<evidence type="ECO:0000313" key="13">
    <source>
        <dbReference type="EMBL" id="EAX94141.1"/>
    </source>
</evidence>
<evidence type="ECO:0000256" key="6">
    <source>
        <dbReference type="ARBA" id="ARBA00022840"/>
    </source>
</evidence>
<dbReference type="GO" id="GO:0005524">
    <property type="term" value="F:ATP binding"/>
    <property type="evidence" value="ECO:0007669"/>
    <property type="project" value="UniProtKB-KW"/>
</dbReference>
<dbReference type="EC" id="2.7.11.1" evidence="1"/>
<dbReference type="PROSITE" id="PS00108">
    <property type="entry name" value="PROTEIN_KINASE_ST"/>
    <property type="match status" value="1"/>
</dbReference>
<dbReference type="VEuPathDB" id="TrichDB:TVAGG3_0260200"/>
<dbReference type="AlphaFoldDB" id="A2FLT8"/>
<dbReference type="Pfam" id="PF00069">
    <property type="entry name" value="Pkinase"/>
    <property type="match status" value="1"/>
</dbReference>
<evidence type="ECO:0000256" key="3">
    <source>
        <dbReference type="ARBA" id="ARBA00022679"/>
    </source>
</evidence>
<dbReference type="eggNOG" id="KOG0583">
    <property type="taxonomic scope" value="Eukaryota"/>
</dbReference>
<organism evidence="13 14">
    <name type="scientific">Trichomonas vaginalis (strain ATCC PRA-98 / G3)</name>
    <dbReference type="NCBI Taxonomy" id="412133"/>
    <lineage>
        <taxon>Eukaryota</taxon>
        <taxon>Metamonada</taxon>
        <taxon>Parabasalia</taxon>
        <taxon>Trichomonadida</taxon>
        <taxon>Trichomonadidae</taxon>
        <taxon>Trichomonas</taxon>
    </lineage>
</organism>
<name>A2FLT8_TRIV3</name>
<comment type="catalytic activity">
    <reaction evidence="8">
        <text>L-seryl-[protein] + ATP = O-phospho-L-seryl-[protein] + ADP + H(+)</text>
        <dbReference type="Rhea" id="RHEA:17989"/>
        <dbReference type="Rhea" id="RHEA-COMP:9863"/>
        <dbReference type="Rhea" id="RHEA-COMP:11604"/>
        <dbReference type="ChEBI" id="CHEBI:15378"/>
        <dbReference type="ChEBI" id="CHEBI:29999"/>
        <dbReference type="ChEBI" id="CHEBI:30616"/>
        <dbReference type="ChEBI" id="CHEBI:83421"/>
        <dbReference type="ChEBI" id="CHEBI:456216"/>
        <dbReference type="EC" id="2.7.11.1"/>
    </reaction>
</comment>